<dbReference type="AlphaFoldDB" id="A0A0E0J4H1"/>
<name>A0A0E0J4H1_ORYNI</name>
<accession>A0A0E0J4H1</accession>
<feature type="compositionally biased region" description="Polar residues" evidence="1">
    <location>
        <begin position="45"/>
        <end position="58"/>
    </location>
</feature>
<dbReference type="Gramene" id="ONIVA11G20270.1">
    <property type="protein sequence ID" value="ONIVA11G20270.1"/>
    <property type="gene ID" value="ONIVA11G20270"/>
</dbReference>
<dbReference type="Proteomes" id="UP000006591">
    <property type="component" value="Chromosome 11"/>
</dbReference>
<protein>
    <submittedName>
        <fullName evidence="2">Uncharacterized protein</fullName>
    </submittedName>
</protein>
<evidence type="ECO:0000313" key="3">
    <source>
        <dbReference type="Proteomes" id="UP000006591"/>
    </source>
</evidence>
<dbReference type="EnsemblPlants" id="ONIVA11G20270.1">
    <property type="protein sequence ID" value="ONIVA11G20270.1"/>
    <property type="gene ID" value="ONIVA11G20270"/>
</dbReference>
<reference evidence="2" key="1">
    <citation type="submission" date="2015-04" db="UniProtKB">
        <authorList>
            <consortium name="EnsemblPlants"/>
        </authorList>
    </citation>
    <scope>IDENTIFICATION</scope>
    <source>
        <strain evidence="2">SL10</strain>
    </source>
</reference>
<keyword evidence="3" id="KW-1185">Reference proteome</keyword>
<organism evidence="2">
    <name type="scientific">Oryza nivara</name>
    <name type="common">Indian wild rice</name>
    <name type="synonym">Oryza sativa f. spontanea</name>
    <dbReference type="NCBI Taxonomy" id="4536"/>
    <lineage>
        <taxon>Eukaryota</taxon>
        <taxon>Viridiplantae</taxon>
        <taxon>Streptophyta</taxon>
        <taxon>Embryophyta</taxon>
        <taxon>Tracheophyta</taxon>
        <taxon>Spermatophyta</taxon>
        <taxon>Magnoliopsida</taxon>
        <taxon>Liliopsida</taxon>
        <taxon>Poales</taxon>
        <taxon>Poaceae</taxon>
        <taxon>BOP clade</taxon>
        <taxon>Oryzoideae</taxon>
        <taxon>Oryzeae</taxon>
        <taxon>Oryzinae</taxon>
        <taxon>Oryza</taxon>
    </lineage>
</organism>
<feature type="region of interest" description="Disordered" evidence="1">
    <location>
        <begin position="40"/>
        <end position="72"/>
    </location>
</feature>
<evidence type="ECO:0000313" key="2">
    <source>
        <dbReference type="EnsemblPlants" id="ONIVA11G20270.1"/>
    </source>
</evidence>
<reference evidence="2" key="2">
    <citation type="submission" date="2018-04" db="EMBL/GenBank/DDBJ databases">
        <title>OnivRS2 (Oryza nivara Reference Sequence Version 2).</title>
        <authorList>
            <person name="Zhang J."/>
            <person name="Kudrna D."/>
            <person name="Lee S."/>
            <person name="Talag J."/>
            <person name="Rajasekar S."/>
            <person name="Welchert J."/>
            <person name="Hsing Y.-I."/>
            <person name="Wing R.A."/>
        </authorList>
    </citation>
    <scope>NUCLEOTIDE SEQUENCE [LARGE SCALE GENOMIC DNA]</scope>
    <source>
        <strain evidence="2">SL10</strain>
    </source>
</reference>
<evidence type="ECO:0000256" key="1">
    <source>
        <dbReference type="SAM" id="MobiDB-lite"/>
    </source>
</evidence>
<proteinExistence type="predicted"/>
<sequence length="72" mass="7773">MHGRASWTKVRENAQDDDGDAIAAVVEVDDTEEPIRTVKDETSRRVCQTRGQLGTNARNGVAIPSGRGRGPP</sequence>
<dbReference type="HOGENOM" id="CLU_2726509_0_0_1"/>